<evidence type="ECO:0008006" key="3">
    <source>
        <dbReference type="Google" id="ProtNLM"/>
    </source>
</evidence>
<accession>A0A7S4UMM5</accession>
<name>A0A7S4UMM5_9STRA</name>
<sequence>MTQLRPQTSTPHKINQDDFSPGRGNALQAAVASIFGLDLKKVPNFIEMPEGYEAAIQKFCQEGGSDCIKIALQTSDNDSSALERYNGNLCILRGKSPRGDFGHVVVAKRVGDGFEMMHDPHPDGTFLDEGEKFGWCMFFA</sequence>
<feature type="region of interest" description="Disordered" evidence="1">
    <location>
        <begin position="1"/>
        <end position="21"/>
    </location>
</feature>
<gene>
    <name evidence="2" type="ORF">DBRI00130_LOCUS442</name>
</gene>
<proteinExistence type="predicted"/>
<dbReference type="AlphaFoldDB" id="A0A7S4UMM5"/>
<reference evidence="2" key="1">
    <citation type="submission" date="2021-01" db="EMBL/GenBank/DDBJ databases">
        <authorList>
            <person name="Corre E."/>
            <person name="Pelletier E."/>
            <person name="Niang G."/>
            <person name="Scheremetjew M."/>
            <person name="Finn R."/>
            <person name="Kale V."/>
            <person name="Holt S."/>
            <person name="Cochrane G."/>
            <person name="Meng A."/>
            <person name="Brown T."/>
            <person name="Cohen L."/>
        </authorList>
    </citation>
    <scope>NUCLEOTIDE SEQUENCE</scope>
    <source>
        <strain evidence="2">GSO104</strain>
    </source>
</reference>
<protein>
    <recommendedName>
        <fullName evidence="3">Peptidase C39-like domain-containing protein</fullName>
    </recommendedName>
</protein>
<evidence type="ECO:0000256" key="1">
    <source>
        <dbReference type="SAM" id="MobiDB-lite"/>
    </source>
</evidence>
<organism evidence="2">
    <name type="scientific">Ditylum brightwellii</name>
    <dbReference type="NCBI Taxonomy" id="49249"/>
    <lineage>
        <taxon>Eukaryota</taxon>
        <taxon>Sar</taxon>
        <taxon>Stramenopiles</taxon>
        <taxon>Ochrophyta</taxon>
        <taxon>Bacillariophyta</taxon>
        <taxon>Mediophyceae</taxon>
        <taxon>Lithodesmiophycidae</taxon>
        <taxon>Lithodesmiales</taxon>
        <taxon>Lithodesmiaceae</taxon>
        <taxon>Ditylum</taxon>
    </lineage>
</organism>
<evidence type="ECO:0000313" key="2">
    <source>
        <dbReference type="EMBL" id="CAE4578658.1"/>
    </source>
</evidence>
<dbReference type="EMBL" id="HBNS01000553">
    <property type="protein sequence ID" value="CAE4578658.1"/>
    <property type="molecule type" value="Transcribed_RNA"/>
</dbReference>
<feature type="compositionally biased region" description="Polar residues" evidence="1">
    <location>
        <begin position="1"/>
        <end position="13"/>
    </location>
</feature>